<dbReference type="GO" id="GO:0009055">
    <property type="term" value="F:electron transfer activity"/>
    <property type="evidence" value="ECO:0007669"/>
    <property type="project" value="InterPro"/>
</dbReference>
<feature type="transmembrane region" description="Helical" evidence="11">
    <location>
        <begin position="181"/>
        <end position="207"/>
    </location>
</feature>
<keyword evidence="4 11" id="KW-0472">Membrane</keyword>
<comment type="subcellular location">
    <subcellularLocation>
        <location evidence="9">Endomembrane system</location>
        <topology evidence="9">Lipid-anchor</topology>
    </subcellularLocation>
    <subcellularLocation>
        <location evidence="1">Membrane</location>
        <topology evidence="1">Lipid-anchor</topology>
        <topology evidence="1">GPI-anchor</topology>
    </subcellularLocation>
</comment>
<evidence type="ECO:0000256" key="7">
    <source>
        <dbReference type="ARBA" id="ARBA00023288"/>
    </source>
</evidence>
<evidence type="ECO:0000256" key="11">
    <source>
        <dbReference type="SAM" id="Phobius"/>
    </source>
</evidence>
<dbReference type="InterPro" id="IPR041846">
    <property type="entry name" value="ENL_dom"/>
</dbReference>
<evidence type="ECO:0000256" key="9">
    <source>
        <dbReference type="ARBA" id="ARBA00037868"/>
    </source>
</evidence>
<keyword evidence="5" id="KW-1015">Disulfide bond</keyword>
<dbReference type="InterPro" id="IPR039391">
    <property type="entry name" value="Phytocyanin-like"/>
</dbReference>
<dbReference type="PROSITE" id="PS51485">
    <property type="entry name" value="PHYTOCYANIN"/>
    <property type="match status" value="1"/>
</dbReference>
<keyword evidence="7" id="KW-0449">Lipoprotein</keyword>
<feature type="compositionally biased region" description="Low complexity" evidence="10">
    <location>
        <begin position="143"/>
        <end position="157"/>
    </location>
</feature>
<comment type="similarity">
    <text evidence="8">Belongs to the early nodulin-like (ENODL) family.</text>
</comment>
<evidence type="ECO:0000256" key="2">
    <source>
        <dbReference type="ARBA" id="ARBA00022622"/>
    </source>
</evidence>
<feature type="domain" description="Phytocyanin" evidence="13">
    <location>
        <begin position="29"/>
        <end position="134"/>
    </location>
</feature>
<feature type="chain" id="PRO_5033028602" description="Phytocyanin domain-containing protein" evidence="12">
    <location>
        <begin position="24"/>
        <end position="209"/>
    </location>
</feature>
<dbReference type="PANTHER" id="PTHR33021">
    <property type="entry name" value="BLUE COPPER PROTEIN"/>
    <property type="match status" value="1"/>
</dbReference>
<evidence type="ECO:0000256" key="5">
    <source>
        <dbReference type="ARBA" id="ARBA00023157"/>
    </source>
</evidence>
<dbReference type="GO" id="GO:0098552">
    <property type="term" value="C:side of membrane"/>
    <property type="evidence" value="ECO:0007669"/>
    <property type="project" value="UniProtKB-KW"/>
</dbReference>
<evidence type="ECO:0000259" key="13">
    <source>
        <dbReference type="PROSITE" id="PS51485"/>
    </source>
</evidence>
<keyword evidence="3 12" id="KW-0732">Signal</keyword>
<dbReference type="InterPro" id="IPR008972">
    <property type="entry name" value="Cupredoxin"/>
</dbReference>
<dbReference type="Proteomes" id="UP000636709">
    <property type="component" value="Unassembled WGS sequence"/>
</dbReference>
<gene>
    <name evidence="14" type="ORF">HU200_001024</name>
</gene>
<evidence type="ECO:0000256" key="12">
    <source>
        <dbReference type="SAM" id="SignalP"/>
    </source>
</evidence>
<dbReference type="CDD" id="cd11019">
    <property type="entry name" value="OsENODL1_like"/>
    <property type="match status" value="1"/>
</dbReference>
<evidence type="ECO:0000256" key="3">
    <source>
        <dbReference type="ARBA" id="ARBA00022729"/>
    </source>
</evidence>
<evidence type="ECO:0000313" key="14">
    <source>
        <dbReference type="EMBL" id="KAF8781052.1"/>
    </source>
</evidence>
<protein>
    <recommendedName>
        <fullName evidence="13">Phytocyanin domain-containing protein</fullName>
    </recommendedName>
</protein>
<keyword evidence="11" id="KW-1133">Transmembrane helix</keyword>
<dbReference type="Pfam" id="PF02298">
    <property type="entry name" value="Cu_bind_like"/>
    <property type="match status" value="1"/>
</dbReference>
<keyword evidence="15" id="KW-1185">Reference proteome</keyword>
<dbReference type="InterPro" id="IPR003245">
    <property type="entry name" value="Phytocyanin_dom"/>
</dbReference>
<evidence type="ECO:0000313" key="15">
    <source>
        <dbReference type="Proteomes" id="UP000636709"/>
    </source>
</evidence>
<dbReference type="GO" id="GO:0012505">
    <property type="term" value="C:endomembrane system"/>
    <property type="evidence" value="ECO:0007669"/>
    <property type="project" value="UniProtKB-SubCell"/>
</dbReference>
<feature type="signal peptide" evidence="12">
    <location>
        <begin position="1"/>
        <end position="23"/>
    </location>
</feature>
<dbReference type="AlphaFoldDB" id="A0A835G219"/>
<evidence type="ECO:0000256" key="1">
    <source>
        <dbReference type="ARBA" id="ARBA00004589"/>
    </source>
</evidence>
<keyword evidence="6" id="KW-0325">Glycoprotein</keyword>
<feature type="region of interest" description="Disordered" evidence="10">
    <location>
        <begin position="140"/>
        <end position="163"/>
    </location>
</feature>
<evidence type="ECO:0000256" key="8">
    <source>
        <dbReference type="ARBA" id="ARBA00035011"/>
    </source>
</evidence>
<dbReference type="OrthoDB" id="684427at2759"/>
<comment type="caution">
    <text evidence="14">The sequence shown here is derived from an EMBL/GenBank/DDBJ whole genome shotgun (WGS) entry which is preliminary data.</text>
</comment>
<evidence type="ECO:0000256" key="4">
    <source>
        <dbReference type="ARBA" id="ARBA00023136"/>
    </source>
</evidence>
<accession>A0A835G219</accession>
<keyword evidence="11" id="KW-0812">Transmembrane</keyword>
<evidence type="ECO:0000256" key="10">
    <source>
        <dbReference type="SAM" id="MobiDB-lite"/>
    </source>
</evidence>
<dbReference type="FunFam" id="2.60.40.420:FF:000034">
    <property type="entry name" value="Cupredoxin superfamily protein"/>
    <property type="match status" value="1"/>
</dbReference>
<dbReference type="Gene3D" id="2.60.40.420">
    <property type="entry name" value="Cupredoxins - blue copper proteins"/>
    <property type="match status" value="1"/>
</dbReference>
<dbReference type="SUPFAM" id="SSF49503">
    <property type="entry name" value="Cupredoxins"/>
    <property type="match status" value="1"/>
</dbReference>
<keyword evidence="2" id="KW-0336">GPI-anchor</keyword>
<dbReference type="PANTHER" id="PTHR33021:SF269">
    <property type="entry name" value="PHYTOCYANIN DOMAIN-CONTAINING PROTEIN"/>
    <property type="match status" value="1"/>
</dbReference>
<evidence type="ECO:0000256" key="6">
    <source>
        <dbReference type="ARBA" id="ARBA00023180"/>
    </source>
</evidence>
<dbReference type="GO" id="GO:0005886">
    <property type="term" value="C:plasma membrane"/>
    <property type="evidence" value="ECO:0007669"/>
    <property type="project" value="TreeGrafter"/>
</dbReference>
<sequence>MAGSLSAVLFAAFYAVLLPAASQSSSSPAVYGVGDEMGWTVPPPGATDALTHWAARHRFLVGDVLVFKYGGSNDSVLLVRHGDYDRCSASTPLSLFAGGSSLLFKLTRPGIFHFIGGEPARCEAGQRMAVRVVDDGAGRSSLAGGAPTPAAPGTQQPFDDTEVSGHRHRGLSLALKLFKVAAMWFGAVFLLICFIVWVVGFVVLYVLPA</sequence>
<dbReference type="Gramene" id="Dexi2B01G0019520.1">
    <property type="protein sequence ID" value="Dexi2B01G0019520.1:cds"/>
    <property type="gene ID" value="Dexi2B01G0019520"/>
</dbReference>
<proteinExistence type="inferred from homology"/>
<reference evidence="14" key="1">
    <citation type="submission" date="2020-07" db="EMBL/GenBank/DDBJ databases">
        <title>Genome sequence and genetic diversity analysis of an under-domesticated orphan crop, white fonio (Digitaria exilis).</title>
        <authorList>
            <person name="Bennetzen J.L."/>
            <person name="Chen S."/>
            <person name="Ma X."/>
            <person name="Wang X."/>
            <person name="Yssel A.E.J."/>
            <person name="Chaluvadi S.R."/>
            <person name="Johnson M."/>
            <person name="Gangashetty P."/>
            <person name="Hamidou F."/>
            <person name="Sanogo M.D."/>
            <person name="Zwaenepoel A."/>
            <person name="Wallace J."/>
            <person name="Van De Peer Y."/>
            <person name="Van Deynze A."/>
        </authorList>
    </citation>
    <scope>NUCLEOTIDE SEQUENCE</scope>
    <source>
        <tissue evidence="14">Leaves</tissue>
    </source>
</reference>
<organism evidence="14 15">
    <name type="scientific">Digitaria exilis</name>
    <dbReference type="NCBI Taxonomy" id="1010633"/>
    <lineage>
        <taxon>Eukaryota</taxon>
        <taxon>Viridiplantae</taxon>
        <taxon>Streptophyta</taxon>
        <taxon>Embryophyta</taxon>
        <taxon>Tracheophyta</taxon>
        <taxon>Spermatophyta</taxon>
        <taxon>Magnoliopsida</taxon>
        <taxon>Liliopsida</taxon>
        <taxon>Poales</taxon>
        <taxon>Poaceae</taxon>
        <taxon>PACMAD clade</taxon>
        <taxon>Panicoideae</taxon>
        <taxon>Panicodae</taxon>
        <taxon>Paniceae</taxon>
        <taxon>Anthephorinae</taxon>
        <taxon>Digitaria</taxon>
    </lineage>
</organism>
<name>A0A835G219_9POAL</name>
<dbReference type="EMBL" id="JACEFO010000112">
    <property type="protein sequence ID" value="KAF8781052.1"/>
    <property type="molecule type" value="Genomic_DNA"/>
</dbReference>